<evidence type="ECO:0000313" key="2">
    <source>
        <dbReference type="EMBL" id="QBK04508.1"/>
    </source>
</evidence>
<feature type="domain" description="DUF6878" evidence="1">
    <location>
        <begin position="14"/>
        <end position="142"/>
    </location>
</feature>
<protein>
    <recommendedName>
        <fullName evidence="1">DUF6878 domain-containing protein</fullName>
    </recommendedName>
</protein>
<dbReference type="EMBL" id="CP031395">
    <property type="protein sequence ID" value="QBK04508.1"/>
    <property type="molecule type" value="Genomic_DNA"/>
</dbReference>
<dbReference type="KEGG" id="hgr:DW355_06650"/>
<reference evidence="2 3" key="1">
    <citation type="submission" date="2018-07" db="EMBL/GenBank/DDBJ databases">
        <title>Exploring interactions and the metabolic potential of the ultra-small soil bacteria Hylemonella gracilis.</title>
        <authorList>
            <person name="Tyc O."/>
            <person name="Kulkarni P."/>
            <person name="Gawehns F."/>
            <person name="Hundscheid M."/>
            <person name="Zweers H."/>
            <person name="Garbeva P."/>
        </authorList>
    </citation>
    <scope>NUCLEOTIDE SEQUENCE [LARGE SCALE GENOMIC DNA]</scope>
    <source>
        <strain evidence="2 3">NS1</strain>
    </source>
</reference>
<evidence type="ECO:0000313" key="3">
    <source>
        <dbReference type="Proteomes" id="UP000292939"/>
    </source>
</evidence>
<sequence length="144" mass="16840">MNGDREVHERALKFNREALMVRLHQLDMRTVIIDYEGRGGIGKVSEPTIEPEMMARLLKTEKVIQCRVLKRIQDSIVRFELEESACLLHKSLEDFVLAWVGQNHPGWERNDGGKGTVTIHVEDNRFELEYEQLHTTSSYHYYVL</sequence>
<dbReference type="Pfam" id="PF21798">
    <property type="entry name" value="DUF6878"/>
    <property type="match status" value="1"/>
</dbReference>
<accession>A0A4P6UGX0</accession>
<evidence type="ECO:0000259" key="1">
    <source>
        <dbReference type="Pfam" id="PF21798"/>
    </source>
</evidence>
<gene>
    <name evidence="2" type="ORF">DW355_06650</name>
</gene>
<dbReference type="OrthoDB" id="7259981at2"/>
<dbReference type="AlphaFoldDB" id="A0A4P6UGX0"/>
<proteinExistence type="predicted"/>
<dbReference type="Proteomes" id="UP000292939">
    <property type="component" value="Chromosome"/>
</dbReference>
<organism evidence="2 3">
    <name type="scientific">Hylemonella gracilis</name>
    <dbReference type="NCBI Taxonomy" id="80880"/>
    <lineage>
        <taxon>Bacteria</taxon>
        <taxon>Pseudomonadati</taxon>
        <taxon>Pseudomonadota</taxon>
        <taxon>Betaproteobacteria</taxon>
        <taxon>Burkholderiales</taxon>
        <taxon>Comamonadaceae</taxon>
        <taxon>Hylemonella</taxon>
    </lineage>
</organism>
<name>A0A4P6UGX0_9BURK</name>
<dbReference type="RefSeq" id="WP_131278678.1">
    <property type="nucleotide sequence ID" value="NZ_CP031395.1"/>
</dbReference>
<dbReference type="InterPro" id="IPR049243">
    <property type="entry name" value="DUF6878"/>
</dbReference>